<feature type="transmembrane region" description="Helical" evidence="5">
    <location>
        <begin position="375"/>
        <end position="395"/>
    </location>
</feature>
<keyword evidence="4 5" id="KW-0472">Membrane</keyword>
<dbReference type="GO" id="GO:0005635">
    <property type="term" value="C:nuclear envelope"/>
    <property type="evidence" value="ECO:0007669"/>
    <property type="project" value="TreeGrafter"/>
</dbReference>
<accession>A0AAN8PFP5</accession>
<feature type="transmembrane region" description="Helical" evidence="5">
    <location>
        <begin position="284"/>
        <end position="302"/>
    </location>
</feature>
<proteinExistence type="predicted"/>
<dbReference type="Pfam" id="PF07690">
    <property type="entry name" value="MFS_1"/>
    <property type="match status" value="1"/>
</dbReference>
<reference evidence="7 8" key="1">
    <citation type="submission" date="2024-01" db="EMBL/GenBank/DDBJ databases">
        <title>The genome of the rayed Mediterranean limpet Patella caerulea (Linnaeus, 1758).</title>
        <authorList>
            <person name="Anh-Thu Weber A."/>
            <person name="Halstead-Nussloch G."/>
        </authorList>
    </citation>
    <scope>NUCLEOTIDE SEQUENCE [LARGE SCALE GENOMIC DNA]</scope>
    <source>
        <strain evidence="7">AATW-2023a</strain>
        <tissue evidence="7">Whole specimen</tissue>
    </source>
</reference>
<feature type="transmembrane region" description="Helical" evidence="5">
    <location>
        <begin position="93"/>
        <end position="119"/>
    </location>
</feature>
<dbReference type="SUPFAM" id="SSF103473">
    <property type="entry name" value="MFS general substrate transporter"/>
    <property type="match status" value="1"/>
</dbReference>
<feature type="transmembrane region" description="Helical" evidence="5">
    <location>
        <begin position="28"/>
        <end position="49"/>
    </location>
</feature>
<dbReference type="Proteomes" id="UP001347796">
    <property type="component" value="Unassembled WGS sequence"/>
</dbReference>
<dbReference type="PANTHER" id="PTHR24002">
    <property type="entry name" value="SOLUTE CARRIER FAMILY 22 MEMBER 18"/>
    <property type="match status" value="1"/>
</dbReference>
<comment type="caution">
    <text evidence="7">The sequence shown here is derived from an EMBL/GenBank/DDBJ whole genome shotgun (WGS) entry which is preliminary data.</text>
</comment>
<protein>
    <recommendedName>
        <fullName evidence="6">Major facilitator superfamily (MFS) profile domain-containing protein</fullName>
    </recommendedName>
</protein>
<organism evidence="7 8">
    <name type="scientific">Patella caerulea</name>
    <name type="common">Rayed Mediterranean limpet</name>
    <dbReference type="NCBI Taxonomy" id="87958"/>
    <lineage>
        <taxon>Eukaryota</taxon>
        <taxon>Metazoa</taxon>
        <taxon>Spiralia</taxon>
        <taxon>Lophotrochozoa</taxon>
        <taxon>Mollusca</taxon>
        <taxon>Gastropoda</taxon>
        <taxon>Patellogastropoda</taxon>
        <taxon>Patelloidea</taxon>
        <taxon>Patellidae</taxon>
        <taxon>Patella</taxon>
    </lineage>
</organism>
<gene>
    <name evidence="7" type="ORF">SNE40_019479</name>
</gene>
<dbReference type="InterPro" id="IPR020846">
    <property type="entry name" value="MFS_dom"/>
</dbReference>
<feature type="domain" description="Major facilitator superfamily (MFS) profile" evidence="6">
    <location>
        <begin position="26"/>
        <end position="424"/>
    </location>
</feature>
<feature type="transmembrane region" description="Helical" evidence="5">
    <location>
        <begin position="401"/>
        <end position="419"/>
    </location>
</feature>
<dbReference type="GO" id="GO:0016020">
    <property type="term" value="C:membrane"/>
    <property type="evidence" value="ECO:0007669"/>
    <property type="project" value="UniProtKB-SubCell"/>
</dbReference>
<dbReference type="AlphaFoldDB" id="A0AAN8PFP5"/>
<keyword evidence="8" id="KW-1185">Reference proteome</keyword>
<dbReference type="InterPro" id="IPR036259">
    <property type="entry name" value="MFS_trans_sf"/>
</dbReference>
<dbReference type="InterPro" id="IPR011701">
    <property type="entry name" value="MFS"/>
</dbReference>
<evidence type="ECO:0000313" key="8">
    <source>
        <dbReference type="Proteomes" id="UP001347796"/>
    </source>
</evidence>
<evidence type="ECO:0000256" key="5">
    <source>
        <dbReference type="SAM" id="Phobius"/>
    </source>
</evidence>
<dbReference type="PANTHER" id="PTHR24002:SF3">
    <property type="entry name" value="SOLUTE CARRIER FAMILY 22 MEMBER 18"/>
    <property type="match status" value="1"/>
</dbReference>
<keyword evidence="2 5" id="KW-0812">Transmembrane</keyword>
<name>A0AAN8PFP5_PATCE</name>
<dbReference type="InterPro" id="IPR001958">
    <property type="entry name" value="Tet-R_TetA/multi-R_MdtG-like"/>
</dbReference>
<evidence type="ECO:0000256" key="1">
    <source>
        <dbReference type="ARBA" id="ARBA00004141"/>
    </source>
</evidence>
<dbReference type="Gene3D" id="1.20.1250.20">
    <property type="entry name" value="MFS general substrate transporter like domains"/>
    <property type="match status" value="1"/>
</dbReference>
<evidence type="ECO:0000256" key="2">
    <source>
        <dbReference type="ARBA" id="ARBA00022692"/>
    </source>
</evidence>
<dbReference type="PRINTS" id="PR01035">
    <property type="entry name" value="TCRTETA"/>
</dbReference>
<comment type="subcellular location">
    <subcellularLocation>
        <location evidence="1">Membrane</location>
        <topology evidence="1">Multi-pass membrane protein</topology>
    </subcellularLocation>
</comment>
<evidence type="ECO:0000259" key="6">
    <source>
        <dbReference type="PROSITE" id="PS50850"/>
    </source>
</evidence>
<sequence>MKKRKYTLSVPPDDDDDYGIRSIVPPEYIIYFSGFLDLFGVSMILPLILPQARDLGASSTLAGILGSVYGSMQLFSGPIIGNWSDSIDRRMSLTLVLFLSAVGYGLLGIATSIAMMFLARLPLGIFKHSQGISKSYLADFIPAHDRNTVLGHFNAASSIGFILGPMVGGHIAELPGGFNMVGLLSAFIFVLNSVLIWLTLPSVKPSPHLDLAREDSVTSLKKLNSDEINFSPRLFLDSLKQIDWKDLWDWFLIKFLMGFSVILFRSNFSLMTREKYGVGAMMNGYLMSFSGATASLSGFFVGRISNRYRNDYKLIKHMSLLMTFTLLGLITSPNIWILVMFLPILSLATSVLRVSTTSLTIERSKNQGIGATIGLHQSIMSVARMLSSVIAGVSLEFSNSGPGILALVSSSVALILLILRPQDAASKRKKNN</sequence>
<keyword evidence="3 5" id="KW-1133">Transmembrane helix</keyword>
<dbReference type="EMBL" id="JAZGQO010000014">
    <property type="protein sequence ID" value="KAK6171251.1"/>
    <property type="molecule type" value="Genomic_DNA"/>
</dbReference>
<dbReference type="PROSITE" id="PS50850">
    <property type="entry name" value="MFS"/>
    <property type="match status" value="1"/>
</dbReference>
<feature type="transmembrane region" description="Helical" evidence="5">
    <location>
        <begin position="336"/>
        <end position="354"/>
    </location>
</feature>
<feature type="transmembrane region" description="Helical" evidence="5">
    <location>
        <begin position="178"/>
        <end position="200"/>
    </location>
</feature>
<evidence type="ECO:0000256" key="3">
    <source>
        <dbReference type="ARBA" id="ARBA00022989"/>
    </source>
</evidence>
<evidence type="ECO:0000313" key="7">
    <source>
        <dbReference type="EMBL" id="KAK6171251.1"/>
    </source>
</evidence>
<feature type="transmembrane region" description="Helical" evidence="5">
    <location>
        <begin position="247"/>
        <end position="264"/>
    </location>
</feature>
<dbReference type="GO" id="GO:0022857">
    <property type="term" value="F:transmembrane transporter activity"/>
    <property type="evidence" value="ECO:0007669"/>
    <property type="project" value="InterPro"/>
</dbReference>
<feature type="transmembrane region" description="Helical" evidence="5">
    <location>
        <begin position="61"/>
        <end position="81"/>
    </location>
</feature>
<dbReference type="CDD" id="cd17390">
    <property type="entry name" value="MFS_MFSD9"/>
    <property type="match status" value="1"/>
</dbReference>
<evidence type="ECO:0000256" key="4">
    <source>
        <dbReference type="ARBA" id="ARBA00023136"/>
    </source>
</evidence>
<feature type="transmembrane region" description="Helical" evidence="5">
    <location>
        <begin position="153"/>
        <end position="172"/>
    </location>
</feature>